<evidence type="ECO:0000256" key="16">
    <source>
        <dbReference type="ARBA" id="ARBA00049902"/>
    </source>
</evidence>
<comment type="catalytic activity">
    <reaction evidence="16">
        <text>[GlcNAc-(1-&gt;4)-Mur2Ac(oyl-L-Ala-gamma-D-Glu-L-Lys-D-Ala-D-Ala)](n)-di-trans,octa-cis-undecaprenyl diphosphate + beta-D-GlcNAc-(1-&gt;4)-Mur2Ac(oyl-L-Ala-gamma-D-Glu-L-Lys-D-Ala-D-Ala)-di-trans,octa-cis-undecaprenyl diphosphate = [GlcNAc-(1-&gt;4)-Mur2Ac(oyl-L-Ala-gamma-D-Glu-L-Lys-D-Ala-D-Ala)](n+1)-di-trans,octa-cis-undecaprenyl diphosphate + di-trans,octa-cis-undecaprenyl diphosphate + H(+)</text>
        <dbReference type="Rhea" id="RHEA:23708"/>
        <dbReference type="Rhea" id="RHEA-COMP:9602"/>
        <dbReference type="Rhea" id="RHEA-COMP:9603"/>
        <dbReference type="ChEBI" id="CHEBI:15378"/>
        <dbReference type="ChEBI" id="CHEBI:58405"/>
        <dbReference type="ChEBI" id="CHEBI:60033"/>
        <dbReference type="ChEBI" id="CHEBI:78435"/>
        <dbReference type="EC" id="2.4.99.28"/>
    </reaction>
</comment>
<evidence type="ECO:0000259" key="18">
    <source>
        <dbReference type="Pfam" id="PF00912"/>
    </source>
</evidence>
<evidence type="ECO:0000256" key="5">
    <source>
        <dbReference type="ARBA" id="ARBA00022676"/>
    </source>
</evidence>
<keyword evidence="12" id="KW-0472">Membrane</keyword>
<sequence>MIIVIQVATQLPDVDVLGTIVPNETTKVFAADGSILAELHQEENRVVVPISQISDFVKAAVIATEDRNFYRHNGLDFGGLFRSVFVDVIRGEGMQGGSTITMQLARNIFLNKKKKIIRKIAEMILAMQLERKFTKEEILEFYLNQVYWGHNAYGIESAANMYFGKPAADLSLPEAATLIGLLRGPELYSPFYQPQRERWRRDIVLRRLLVLTLITEEEYYQAVETPIFLAPRRTLRYKHPYFTSYVVKQLETMYGKDVIYNDGLRIYTTLDIDLQKKAEDTVEYYMMEANRPHWIKGHEVSSLNATQAALLCVDPKTGYIKAWVGGRDFLEREFDHIAQAKRQVGSSFKPYTYLTALSMGLSPGTVIDDSPVTYNTVQGPYSPRNYTKDFKGPVTLKRALELSLNVAAVKVSDIINPSNIIVTCRKLGVQSYLAPVLSLTLGASDISILEHTAAFCTFASGGVRVDPVSILRIEDRNGNVLYRHQIVPRRVFDARHVYALVYMMRGVLQRGSGQGANIPGYDLAGKTGTTNDFRDAWFLGFAPNLLTAVWVGNDDNSPMQEVTGGWIPAQMWHMFMSYALPKLPKEYFPYPRGMVKQRICVAGKGLATPMCPESDVVEELMWENGIYTEQCQAHSILGGLVPALTARSDWERTFFPDTGRIIFLSDVEDEEKPTNNPQSAIIPAAGHKQLDDAKIDVNKGL</sequence>
<dbReference type="InterPro" id="IPR001264">
    <property type="entry name" value="Glyco_trans_51"/>
</dbReference>
<dbReference type="GO" id="GO:0030288">
    <property type="term" value="C:outer membrane-bounded periplasmic space"/>
    <property type="evidence" value="ECO:0007669"/>
    <property type="project" value="TreeGrafter"/>
</dbReference>
<keyword evidence="20" id="KW-1185">Reference proteome</keyword>
<dbReference type="PANTHER" id="PTHR32282:SF33">
    <property type="entry name" value="PEPTIDOGLYCAN GLYCOSYLTRANSFERASE"/>
    <property type="match status" value="1"/>
</dbReference>
<dbReference type="InterPro" id="IPR001460">
    <property type="entry name" value="PCN-bd_Tpept"/>
</dbReference>
<dbReference type="InterPro" id="IPR036950">
    <property type="entry name" value="PBP_transglycosylase"/>
</dbReference>
<dbReference type="FunFam" id="1.10.3810.10:FF:000003">
    <property type="entry name" value="Penicillin-binding protein 1a"/>
    <property type="match status" value="1"/>
</dbReference>
<comment type="subcellular location">
    <subcellularLocation>
        <location evidence="1">Membrane</location>
    </subcellularLocation>
</comment>
<dbReference type="GO" id="GO:0006508">
    <property type="term" value="P:proteolysis"/>
    <property type="evidence" value="ECO:0007669"/>
    <property type="project" value="UniProtKB-KW"/>
</dbReference>
<evidence type="ECO:0000256" key="9">
    <source>
        <dbReference type="ARBA" id="ARBA00022960"/>
    </source>
</evidence>
<accession>A0A388THR2</accession>
<evidence type="ECO:0000256" key="4">
    <source>
        <dbReference type="ARBA" id="ARBA00022670"/>
    </source>
</evidence>
<keyword evidence="6" id="KW-0808">Transferase</keyword>
<keyword evidence="3" id="KW-0121">Carboxypeptidase</keyword>
<keyword evidence="10" id="KW-0573">Peptidoglycan synthesis</keyword>
<keyword evidence="5" id="KW-0328">Glycosyltransferase</keyword>
<comment type="pathway">
    <text evidence="2">Cell wall biogenesis; peptidoglycan biosynthesis.</text>
</comment>
<evidence type="ECO:0000256" key="7">
    <source>
        <dbReference type="ARBA" id="ARBA00022692"/>
    </source>
</evidence>
<dbReference type="Proteomes" id="UP000275925">
    <property type="component" value="Unassembled WGS sequence"/>
</dbReference>
<protein>
    <submittedName>
        <fullName evidence="19">Murain transglycosylase super family</fullName>
    </submittedName>
</protein>
<keyword evidence="9" id="KW-0133">Cell shape</keyword>
<keyword evidence="14" id="KW-0961">Cell wall biogenesis/degradation</keyword>
<dbReference type="SUPFAM" id="SSF53955">
    <property type="entry name" value="Lysozyme-like"/>
    <property type="match status" value="1"/>
</dbReference>
<feature type="domain" description="Penicillin-binding protein transpeptidase" evidence="17">
    <location>
        <begin position="311"/>
        <end position="544"/>
    </location>
</feature>
<evidence type="ECO:0000313" key="19">
    <source>
        <dbReference type="EMBL" id="GBR76698.1"/>
    </source>
</evidence>
<keyword evidence="8" id="KW-0378">Hydrolase</keyword>
<evidence type="ECO:0000313" key="20">
    <source>
        <dbReference type="Proteomes" id="UP000275925"/>
    </source>
</evidence>
<gene>
    <name evidence="19" type="ORF">NO2_1209</name>
</gene>
<feature type="domain" description="Glycosyl transferase family 51" evidence="18">
    <location>
        <begin position="33"/>
        <end position="208"/>
    </location>
</feature>
<dbReference type="GO" id="GO:0016020">
    <property type="term" value="C:membrane"/>
    <property type="evidence" value="ECO:0007669"/>
    <property type="project" value="UniProtKB-SubCell"/>
</dbReference>
<dbReference type="GO" id="GO:0071555">
    <property type="term" value="P:cell wall organization"/>
    <property type="evidence" value="ECO:0007669"/>
    <property type="project" value="UniProtKB-KW"/>
</dbReference>
<dbReference type="InterPro" id="IPR023346">
    <property type="entry name" value="Lysozyme-like_dom_sf"/>
</dbReference>
<comment type="caution">
    <text evidence="19">The sequence shown here is derived from an EMBL/GenBank/DDBJ whole genome shotgun (WGS) entry which is preliminary data.</text>
</comment>
<evidence type="ECO:0000256" key="11">
    <source>
        <dbReference type="ARBA" id="ARBA00022989"/>
    </source>
</evidence>
<dbReference type="SUPFAM" id="SSF56601">
    <property type="entry name" value="beta-lactamase/transpeptidase-like"/>
    <property type="match status" value="1"/>
</dbReference>
<evidence type="ECO:0000256" key="1">
    <source>
        <dbReference type="ARBA" id="ARBA00004370"/>
    </source>
</evidence>
<keyword evidence="7" id="KW-0812">Transmembrane</keyword>
<dbReference type="InterPro" id="IPR012338">
    <property type="entry name" value="Beta-lactam/transpept-like"/>
</dbReference>
<evidence type="ECO:0000256" key="8">
    <source>
        <dbReference type="ARBA" id="ARBA00022801"/>
    </source>
</evidence>
<evidence type="ECO:0000256" key="2">
    <source>
        <dbReference type="ARBA" id="ARBA00004752"/>
    </source>
</evidence>
<comment type="catalytic activity">
    <reaction evidence="15">
        <text>Preferential cleavage: (Ac)2-L-Lys-D-Ala-|-D-Ala. Also transpeptidation of peptidyl-alanyl moieties that are N-acyl substituents of D-alanine.</text>
        <dbReference type="EC" id="3.4.16.4"/>
    </reaction>
</comment>
<keyword evidence="11" id="KW-1133">Transmembrane helix</keyword>
<dbReference type="Pfam" id="PF00912">
    <property type="entry name" value="Transgly"/>
    <property type="match status" value="1"/>
</dbReference>
<dbReference type="Gene3D" id="1.10.3810.10">
    <property type="entry name" value="Biosynthetic peptidoglycan transglycosylase-like"/>
    <property type="match status" value="1"/>
</dbReference>
<dbReference type="GO" id="GO:0008658">
    <property type="term" value="F:penicillin binding"/>
    <property type="evidence" value="ECO:0007669"/>
    <property type="project" value="InterPro"/>
</dbReference>
<dbReference type="GO" id="GO:0008955">
    <property type="term" value="F:peptidoglycan glycosyltransferase activity"/>
    <property type="evidence" value="ECO:0007669"/>
    <property type="project" value="UniProtKB-EC"/>
</dbReference>
<keyword evidence="4" id="KW-0645">Protease</keyword>
<evidence type="ECO:0000256" key="6">
    <source>
        <dbReference type="ARBA" id="ARBA00022679"/>
    </source>
</evidence>
<organism evidence="19 20">
    <name type="scientific">Candidatus Termititenax persephonae</name>
    <dbReference type="NCBI Taxonomy" id="2218525"/>
    <lineage>
        <taxon>Bacteria</taxon>
        <taxon>Bacillati</taxon>
        <taxon>Candidatus Margulisiibacteriota</taxon>
        <taxon>Candidatus Termititenacia</taxon>
        <taxon>Candidatus Termititenacales</taxon>
        <taxon>Candidatus Termititenacaceae</taxon>
        <taxon>Candidatus Termititenax</taxon>
    </lineage>
</organism>
<evidence type="ECO:0000259" key="17">
    <source>
        <dbReference type="Pfam" id="PF00905"/>
    </source>
</evidence>
<dbReference type="AlphaFoldDB" id="A0A388THR2"/>
<dbReference type="Pfam" id="PF00905">
    <property type="entry name" value="Transpeptidase"/>
    <property type="match status" value="1"/>
</dbReference>
<dbReference type="InterPro" id="IPR050396">
    <property type="entry name" value="Glycosyltr_51/Transpeptidase"/>
</dbReference>
<dbReference type="GO" id="GO:0008360">
    <property type="term" value="P:regulation of cell shape"/>
    <property type="evidence" value="ECO:0007669"/>
    <property type="project" value="UniProtKB-KW"/>
</dbReference>
<evidence type="ECO:0000256" key="3">
    <source>
        <dbReference type="ARBA" id="ARBA00022645"/>
    </source>
</evidence>
<dbReference type="GO" id="GO:0009252">
    <property type="term" value="P:peptidoglycan biosynthetic process"/>
    <property type="evidence" value="ECO:0007669"/>
    <property type="project" value="UniProtKB-KW"/>
</dbReference>
<dbReference type="PANTHER" id="PTHR32282">
    <property type="entry name" value="BINDING PROTEIN TRANSPEPTIDASE, PUTATIVE-RELATED"/>
    <property type="match status" value="1"/>
</dbReference>
<reference evidence="19 20" key="1">
    <citation type="journal article" date="2019" name="ISME J.">
        <title>Genome analyses of uncultured TG2/ZB3 bacteria in 'Margulisbacteria' specifically attached to ectosymbiotic spirochetes of protists in the termite gut.</title>
        <authorList>
            <person name="Utami Y.D."/>
            <person name="Kuwahara H."/>
            <person name="Igai K."/>
            <person name="Murakami T."/>
            <person name="Sugaya K."/>
            <person name="Morikawa T."/>
            <person name="Nagura Y."/>
            <person name="Yuki M."/>
            <person name="Deevong P."/>
            <person name="Inoue T."/>
            <person name="Kihara K."/>
            <person name="Lo N."/>
            <person name="Yamada A."/>
            <person name="Ohkuma M."/>
            <person name="Hongoh Y."/>
        </authorList>
    </citation>
    <scope>NUCLEOTIDE SEQUENCE [LARGE SCALE GENOMIC DNA]</scope>
    <source>
        <strain evidence="19">NkOx7-02</strain>
    </source>
</reference>
<evidence type="ECO:0000256" key="14">
    <source>
        <dbReference type="ARBA" id="ARBA00023316"/>
    </source>
</evidence>
<dbReference type="EMBL" id="BGZO01000041">
    <property type="protein sequence ID" value="GBR76698.1"/>
    <property type="molecule type" value="Genomic_DNA"/>
</dbReference>
<dbReference type="GO" id="GO:0009002">
    <property type="term" value="F:serine-type D-Ala-D-Ala carboxypeptidase activity"/>
    <property type="evidence" value="ECO:0007669"/>
    <property type="project" value="UniProtKB-EC"/>
</dbReference>
<keyword evidence="13" id="KW-0511">Multifunctional enzyme</keyword>
<evidence type="ECO:0000256" key="10">
    <source>
        <dbReference type="ARBA" id="ARBA00022984"/>
    </source>
</evidence>
<proteinExistence type="predicted"/>
<dbReference type="NCBIfam" id="TIGR02074">
    <property type="entry name" value="PBP_1a_fam"/>
    <property type="match status" value="1"/>
</dbReference>
<evidence type="ECO:0000256" key="12">
    <source>
        <dbReference type="ARBA" id="ARBA00023136"/>
    </source>
</evidence>
<evidence type="ECO:0000256" key="15">
    <source>
        <dbReference type="ARBA" id="ARBA00034000"/>
    </source>
</evidence>
<name>A0A388THR2_9BACT</name>
<dbReference type="Gene3D" id="3.40.710.10">
    <property type="entry name" value="DD-peptidase/beta-lactamase superfamily"/>
    <property type="match status" value="1"/>
</dbReference>
<evidence type="ECO:0000256" key="13">
    <source>
        <dbReference type="ARBA" id="ARBA00023268"/>
    </source>
</evidence>